<comment type="caution">
    <text evidence="2">The sequence shown here is derived from an EMBL/GenBank/DDBJ whole genome shotgun (WGS) entry which is preliminary data.</text>
</comment>
<keyword evidence="1" id="KW-0472">Membrane</keyword>
<name>A0A811V0F0_CERCA</name>
<sequence>MRRLILTTLPVLLTLIHTLIAYKSLLLCMPEDMLSSYWQLLSLATSLCIVETLQHHKWLHLMAFLLLSLLLILPSILAPPALPPYVNISVKTFLRLMSMSTQLGNGMPLIHLHGKLTLLGLANKLLKRWTQWLSD</sequence>
<evidence type="ECO:0000313" key="3">
    <source>
        <dbReference type="Proteomes" id="UP000606786"/>
    </source>
</evidence>
<reference evidence="2" key="1">
    <citation type="submission" date="2020-11" db="EMBL/GenBank/DDBJ databases">
        <authorList>
            <person name="Whitehead M."/>
        </authorList>
    </citation>
    <scope>NUCLEOTIDE SEQUENCE</scope>
    <source>
        <strain evidence="2">EGII</strain>
    </source>
</reference>
<keyword evidence="3" id="KW-1185">Reference proteome</keyword>
<protein>
    <submittedName>
        <fullName evidence="2">(Mediterranean fruit fly) hypothetical protein</fullName>
    </submittedName>
</protein>
<dbReference type="AlphaFoldDB" id="A0A811V0F0"/>
<keyword evidence="1" id="KW-1133">Transmembrane helix</keyword>
<accession>A0A811V0F0</accession>
<gene>
    <name evidence="2" type="ORF">CCAP1982_LOCUS13338</name>
</gene>
<feature type="transmembrane region" description="Helical" evidence="1">
    <location>
        <begin position="61"/>
        <end position="82"/>
    </location>
</feature>
<dbReference type="EMBL" id="CAJHJT010000034">
    <property type="protein sequence ID" value="CAD7004959.1"/>
    <property type="molecule type" value="Genomic_DNA"/>
</dbReference>
<evidence type="ECO:0000256" key="1">
    <source>
        <dbReference type="SAM" id="Phobius"/>
    </source>
</evidence>
<keyword evidence="1" id="KW-0812">Transmembrane</keyword>
<dbReference type="Proteomes" id="UP000606786">
    <property type="component" value="Unassembled WGS sequence"/>
</dbReference>
<proteinExistence type="predicted"/>
<organism evidence="2 3">
    <name type="scientific">Ceratitis capitata</name>
    <name type="common">Mediterranean fruit fly</name>
    <name type="synonym">Tephritis capitata</name>
    <dbReference type="NCBI Taxonomy" id="7213"/>
    <lineage>
        <taxon>Eukaryota</taxon>
        <taxon>Metazoa</taxon>
        <taxon>Ecdysozoa</taxon>
        <taxon>Arthropoda</taxon>
        <taxon>Hexapoda</taxon>
        <taxon>Insecta</taxon>
        <taxon>Pterygota</taxon>
        <taxon>Neoptera</taxon>
        <taxon>Endopterygota</taxon>
        <taxon>Diptera</taxon>
        <taxon>Brachycera</taxon>
        <taxon>Muscomorpha</taxon>
        <taxon>Tephritoidea</taxon>
        <taxon>Tephritidae</taxon>
        <taxon>Ceratitis</taxon>
        <taxon>Ceratitis</taxon>
    </lineage>
</organism>
<evidence type="ECO:0000313" key="2">
    <source>
        <dbReference type="EMBL" id="CAD7004959.1"/>
    </source>
</evidence>